<dbReference type="Proteomes" id="UP000095300">
    <property type="component" value="Unassembled WGS sequence"/>
</dbReference>
<dbReference type="InterPro" id="IPR027417">
    <property type="entry name" value="P-loop_NTPase"/>
</dbReference>
<name>A0A1I8P4L8_STOCA</name>
<feature type="compositionally biased region" description="Basic residues" evidence="1">
    <location>
        <begin position="27"/>
        <end position="36"/>
    </location>
</feature>
<dbReference type="Gene3D" id="3.40.50.300">
    <property type="entry name" value="P-loop containing nucleotide triphosphate hydrolases"/>
    <property type="match status" value="1"/>
</dbReference>
<protein>
    <recommendedName>
        <fullName evidence="5">AAA+ ATPase domain-containing protein</fullName>
    </recommendedName>
</protein>
<dbReference type="AlphaFoldDB" id="A0A1I8P4L8"/>
<dbReference type="SUPFAM" id="SSF52540">
    <property type="entry name" value="P-loop containing nucleoside triphosphate hydrolases"/>
    <property type="match status" value="1"/>
</dbReference>
<evidence type="ECO:0000313" key="3">
    <source>
        <dbReference type="EnsemblMetazoa" id="SCAU004781-PA"/>
    </source>
</evidence>
<reference evidence="3" key="1">
    <citation type="submission" date="2020-05" db="UniProtKB">
        <authorList>
            <consortium name="EnsemblMetazoa"/>
        </authorList>
    </citation>
    <scope>IDENTIFICATION</scope>
    <source>
        <strain evidence="3">USDA</strain>
    </source>
</reference>
<evidence type="ECO:0008006" key="5">
    <source>
        <dbReference type="Google" id="ProtNLM"/>
    </source>
</evidence>
<keyword evidence="2" id="KW-1133">Transmembrane helix</keyword>
<sequence length="340" mass="39633">MDKNITIKTEKLDDEDVKASTAEMKKPKSHRRKKLRRLAEETTQQTNNKHVSRCKRLLLFTALLTFTIALLMGHYYRQNNSNNQHILKEFLKTYRNQYTQIIHAKQNYCDQQQSLAQTELFERIKSYRIVNQDKTLQHIEMALRNESDLNAVALVGPVGVGKSLFMRAMIENFPWQENVRTYAWNTYARDEADKFHTLQKMIDQLSDCGQNLLVVEDLRPHDRDVVAWVNQRVQQSIANQQKRVIVFYVFSLNTMLPQPQFKESKMMVEILPDTNVIHFNAIGESELRDCIERELDLADLKLSSQHVDEIVATIDPFKSGCKNVIAKVLMFGITKTKDNL</sequence>
<dbReference type="KEGG" id="scac:106095982"/>
<evidence type="ECO:0000313" key="4">
    <source>
        <dbReference type="Proteomes" id="UP000095300"/>
    </source>
</evidence>
<gene>
    <name evidence="3" type="primary">106095982</name>
</gene>
<evidence type="ECO:0000256" key="1">
    <source>
        <dbReference type="SAM" id="MobiDB-lite"/>
    </source>
</evidence>
<dbReference type="OrthoDB" id="8191652at2759"/>
<feature type="region of interest" description="Disordered" evidence="1">
    <location>
        <begin position="14"/>
        <end position="47"/>
    </location>
</feature>
<organism evidence="3 4">
    <name type="scientific">Stomoxys calcitrans</name>
    <name type="common">Stable fly</name>
    <name type="synonym">Conops calcitrans</name>
    <dbReference type="NCBI Taxonomy" id="35570"/>
    <lineage>
        <taxon>Eukaryota</taxon>
        <taxon>Metazoa</taxon>
        <taxon>Ecdysozoa</taxon>
        <taxon>Arthropoda</taxon>
        <taxon>Hexapoda</taxon>
        <taxon>Insecta</taxon>
        <taxon>Pterygota</taxon>
        <taxon>Neoptera</taxon>
        <taxon>Endopterygota</taxon>
        <taxon>Diptera</taxon>
        <taxon>Brachycera</taxon>
        <taxon>Muscomorpha</taxon>
        <taxon>Muscoidea</taxon>
        <taxon>Muscidae</taxon>
        <taxon>Stomoxys</taxon>
    </lineage>
</organism>
<accession>A0A1I8P4L8</accession>
<keyword evidence="2" id="KW-0472">Membrane</keyword>
<dbReference type="EnsemblMetazoa" id="SCAU004781-RA">
    <property type="protein sequence ID" value="SCAU004781-PA"/>
    <property type="gene ID" value="SCAU004781"/>
</dbReference>
<feature type="transmembrane region" description="Helical" evidence="2">
    <location>
        <begin position="57"/>
        <end position="76"/>
    </location>
</feature>
<keyword evidence="2" id="KW-0812">Transmembrane</keyword>
<dbReference type="VEuPathDB" id="VectorBase:SCAU004781"/>
<proteinExistence type="predicted"/>
<evidence type="ECO:0000256" key="2">
    <source>
        <dbReference type="SAM" id="Phobius"/>
    </source>
</evidence>
<keyword evidence="4" id="KW-1185">Reference proteome</keyword>